<keyword evidence="7" id="KW-0460">Magnesium</keyword>
<keyword evidence="5 10" id="KW-0255">Endonuclease</keyword>
<dbReference type="GO" id="GO:0016787">
    <property type="term" value="F:hydrolase activity"/>
    <property type="evidence" value="ECO:0007669"/>
    <property type="project" value="UniProtKB-KW"/>
</dbReference>
<evidence type="ECO:0000256" key="8">
    <source>
        <dbReference type="PIRSR" id="PIRSR640255-1"/>
    </source>
</evidence>
<sequence>MKTITQFTFVIITLLYSGIASAANCVYGCPTGKSGQTIERPIYTLHNNSSSKFANWVAYQVTPHTIDGPSRSRTWRADPDINPAHTLEPADYTDAAAVLGTDRGHQVPLAAFSNTPYWAMTNYLSNITPQAANLNQGAWVKLETAVRNLARTGQHVYVVTGPLYEWYFGTLPGADESHTIPSGYFKVVITNNAGWVEASAYIMEQNLARAASFCPREVTINQVEARTGLNIMPTLPAYKEPAVEGQVGGLKKKLGC</sequence>
<feature type="binding site" evidence="9">
    <location>
        <position position="135"/>
    </location>
    <ligand>
        <name>Mg(2+)</name>
        <dbReference type="ChEBI" id="CHEBI:18420"/>
        <note>catalytic</note>
    </ligand>
</feature>
<dbReference type="AlphaFoldDB" id="A0A0M2V4Y0"/>
<evidence type="ECO:0000259" key="12">
    <source>
        <dbReference type="SMART" id="SM00477"/>
    </source>
</evidence>
<dbReference type="STRING" id="336831.WG68_10485"/>
<dbReference type="Proteomes" id="UP000034228">
    <property type="component" value="Unassembled WGS sequence"/>
</dbReference>
<keyword evidence="3 10" id="KW-0540">Nuclease</keyword>
<dbReference type="PROSITE" id="PS01070">
    <property type="entry name" value="NUCLEASE_NON_SPEC"/>
    <property type="match status" value="1"/>
</dbReference>
<accession>A0A0M2V4Y0</accession>
<dbReference type="EC" id="3.1.30.-" evidence="10"/>
<evidence type="ECO:0000313" key="15">
    <source>
        <dbReference type="Proteomes" id="UP000034228"/>
    </source>
</evidence>
<feature type="domain" description="DNA/RNA non-specific endonuclease/pyrophosphatase/phosphodiesterase" evidence="13">
    <location>
        <begin position="39"/>
        <end position="238"/>
    </location>
</feature>
<dbReference type="GO" id="GO:0003676">
    <property type="term" value="F:nucleic acid binding"/>
    <property type="evidence" value="ECO:0007669"/>
    <property type="project" value="InterPro"/>
</dbReference>
<protein>
    <recommendedName>
        <fullName evidence="10">Endonuclease</fullName>
        <ecNumber evidence="10">3.1.30.-</ecNumber>
    </recommendedName>
</protein>
<dbReference type="Pfam" id="PF01223">
    <property type="entry name" value="Endonuclease_NS"/>
    <property type="match status" value="1"/>
</dbReference>
<dbReference type="InterPro" id="IPR044929">
    <property type="entry name" value="DNA/RNA_non-sp_Endonuclease_sf"/>
</dbReference>
<feature type="chain" id="PRO_5005644301" description="Endonuclease" evidence="11">
    <location>
        <begin position="23"/>
        <end position="256"/>
    </location>
</feature>
<dbReference type="RefSeq" id="WP_046557638.1">
    <property type="nucleotide sequence ID" value="NZ_LAHO01000009.1"/>
</dbReference>
<name>A0A0M2V4Y0_9GAMM</name>
<feature type="domain" description="ENPP1-3/EXOG-like endonuclease/phosphodiesterase" evidence="12">
    <location>
        <begin position="40"/>
        <end position="238"/>
    </location>
</feature>
<keyword evidence="6 10" id="KW-0378">Hydrolase</keyword>
<dbReference type="SMART" id="SM00892">
    <property type="entry name" value="Endonuclease_NS"/>
    <property type="match status" value="1"/>
</dbReference>
<comment type="similarity">
    <text evidence="2 10">Belongs to the DNA/RNA non-specific endonuclease family.</text>
</comment>
<dbReference type="GO" id="GO:0046872">
    <property type="term" value="F:metal ion binding"/>
    <property type="evidence" value="ECO:0007669"/>
    <property type="project" value="UniProtKB-KW"/>
</dbReference>
<evidence type="ECO:0000256" key="1">
    <source>
        <dbReference type="ARBA" id="ARBA00001946"/>
    </source>
</evidence>
<dbReference type="InterPro" id="IPR044925">
    <property type="entry name" value="His-Me_finger_sf"/>
</dbReference>
<feature type="active site" description="Proton acceptor" evidence="8">
    <location>
        <position position="105"/>
    </location>
</feature>
<evidence type="ECO:0000256" key="5">
    <source>
        <dbReference type="ARBA" id="ARBA00022759"/>
    </source>
</evidence>
<keyword evidence="11" id="KW-0732">Signal</keyword>
<comment type="caution">
    <text evidence="14">The sequence shown here is derived from an EMBL/GenBank/DDBJ whole genome shotgun (WGS) entry which is preliminary data.</text>
</comment>
<evidence type="ECO:0000256" key="2">
    <source>
        <dbReference type="ARBA" id="ARBA00010052"/>
    </source>
</evidence>
<feature type="signal peptide" evidence="11">
    <location>
        <begin position="1"/>
        <end position="22"/>
    </location>
</feature>
<evidence type="ECO:0000256" key="3">
    <source>
        <dbReference type="ARBA" id="ARBA00022722"/>
    </source>
</evidence>
<evidence type="ECO:0000313" key="14">
    <source>
        <dbReference type="EMBL" id="KKO45464.1"/>
    </source>
</evidence>
<evidence type="ECO:0000256" key="10">
    <source>
        <dbReference type="RuleBase" id="RU366055"/>
    </source>
</evidence>
<evidence type="ECO:0000256" key="9">
    <source>
        <dbReference type="PIRSR" id="PIRSR640255-2"/>
    </source>
</evidence>
<dbReference type="GO" id="GO:0004519">
    <property type="term" value="F:endonuclease activity"/>
    <property type="evidence" value="ECO:0007669"/>
    <property type="project" value="UniProtKB-UniRule"/>
</dbReference>
<evidence type="ECO:0000256" key="4">
    <source>
        <dbReference type="ARBA" id="ARBA00022723"/>
    </source>
</evidence>
<gene>
    <name evidence="14" type="ORF">WG68_10485</name>
</gene>
<proteinExistence type="inferred from homology"/>
<dbReference type="CDD" id="cd00091">
    <property type="entry name" value="NUC"/>
    <property type="match status" value="1"/>
</dbReference>
<dbReference type="InterPro" id="IPR040255">
    <property type="entry name" value="Non-specific_endonuclease"/>
</dbReference>
<dbReference type="InterPro" id="IPR001604">
    <property type="entry name" value="Endo_G_ENPP1-like_dom"/>
</dbReference>
<keyword evidence="15" id="KW-1185">Reference proteome</keyword>
<dbReference type="OrthoDB" id="9811262at2"/>
<dbReference type="EMBL" id="LAHO01000009">
    <property type="protein sequence ID" value="KKO45464.1"/>
    <property type="molecule type" value="Genomic_DNA"/>
</dbReference>
<dbReference type="PATRIC" id="fig|336831.14.peg.979"/>
<evidence type="ECO:0000256" key="7">
    <source>
        <dbReference type="ARBA" id="ARBA00022842"/>
    </source>
</evidence>
<dbReference type="PANTHER" id="PTHR13966:SF5">
    <property type="entry name" value="ENDONUCLEASE G, MITOCHONDRIAL"/>
    <property type="match status" value="1"/>
</dbReference>
<evidence type="ECO:0000259" key="13">
    <source>
        <dbReference type="SMART" id="SM00892"/>
    </source>
</evidence>
<organism evidence="14 15">
    <name type="scientific">Arsukibacterium ikkense</name>
    <dbReference type="NCBI Taxonomy" id="336831"/>
    <lineage>
        <taxon>Bacteria</taxon>
        <taxon>Pseudomonadati</taxon>
        <taxon>Pseudomonadota</taxon>
        <taxon>Gammaproteobacteria</taxon>
        <taxon>Chromatiales</taxon>
        <taxon>Chromatiaceae</taxon>
        <taxon>Arsukibacterium</taxon>
    </lineage>
</organism>
<dbReference type="InterPro" id="IPR018524">
    <property type="entry name" value="DNA/RNA_endonuclease_AS"/>
</dbReference>
<dbReference type="SMART" id="SM00477">
    <property type="entry name" value="NUC"/>
    <property type="match status" value="1"/>
</dbReference>
<evidence type="ECO:0000256" key="6">
    <source>
        <dbReference type="ARBA" id="ARBA00022801"/>
    </source>
</evidence>
<comment type="cofactor">
    <cofactor evidence="1 10">
        <name>Mg(2+)</name>
        <dbReference type="ChEBI" id="CHEBI:18420"/>
    </cofactor>
</comment>
<dbReference type="Gene3D" id="3.40.570.10">
    <property type="entry name" value="Extracellular Endonuclease, subunit A"/>
    <property type="match status" value="1"/>
</dbReference>
<keyword evidence="4 9" id="KW-0479">Metal-binding</keyword>
<dbReference type="InterPro" id="IPR020821">
    <property type="entry name" value="ENPP1-3/EXOG-like_nuc-like"/>
</dbReference>
<dbReference type="SUPFAM" id="SSF54060">
    <property type="entry name" value="His-Me finger endonucleases"/>
    <property type="match status" value="1"/>
</dbReference>
<dbReference type="PANTHER" id="PTHR13966">
    <property type="entry name" value="ENDONUCLEASE RELATED"/>
    <property type="match status" value="1"/>
</dbReference>
<evidence type="ECO:0000256" key="11">
    <source>
        <dbReference type="SAM" id="SignalP"/>
    </source>
</evidence>
<reference evidence="14 15" key="1">
    <citation type="submission" date="2015-03" db="EMBL/GenBank/DDBJ databases">
        <title>Draft genome sequences of two protease-producing strains of Arsukibacterium isolated from two cold and alkaline environments.</title>
        <authorList>
            <person name="Lylloff J.E."/>
            <person name="Skov L.B."/>
            <person name="Jepsen M."/>
            <person name="Hallin P.F."/>
            <person name="Sorensen S.J."/>
            <person name="Stougaard P."/>
            <person name="Glaring M.A."/>
        </authorList>
    </citation>
    <scope>NUCLEOTIDE SEQUENCE [LARGE SCALE GENOMIC DNA]</scope>
    <source>
        <strain evidence="14 15">GCM72</strain>
    </source>
</reference>